<name>A0ABX1JPH5_9MICC</name>
<dbReference type="InterPro" id="IPR044668">
    <property type="entry name" value="PuuD-like"/>
</dbReference>
<dbReference type="InterPro" id="IPR029062">
    <property type="entry name" value="Class_I_gatase-like"/>
</dbReference>
<comment type="caution">
    <text evidence="1">The sequence shown here is derived from an EMBL/GenBank/DDBJ whole genome shotgun (WGS) entry which is preliminary data.</text>
</comment>
<reference evidence="1 2" key="1">
    <citation type="submission" date="2020-04" db="EMBL/GenBank/DDBJ databases">
        <authorList>
            <person name="Liu S."/>
        </authorList>
    </citation>
    <scope>NUCLEOTIDE SEQUENCE [LARGE SCALE GENOMIC DNA]</scope>
    <source>
        <strain evidence="1 2">CGMCC 1.15091</strain>
    </source>
</reference>
<gene>
    <name evidence="1" type="ORF">HER39_11720</name>
</gene>
<keyword evidence="2" id="KW-1185">Reference proteome</keyword>
<proteinExistence type="predicted"/>
<dbReference type="SUPFAM" id="SSF52317">
    <property type="entry name" value="Class I glutamine amidotransferase-like"/>
    <property type="match status" value="1"/>
</dbReference>
<dbReference type="InterPro" id="IPR011697">
    <property type="entry name" value="Peptidase_C26"/>
</dbReference>
<dbReference type="PANTHER" id="PTHR43235">
    <property type="entry name" value="GLUTAMINE AMIDOTRANSFERASE PB2B2.05-RELATED"/>
    <property type="match status" value="1"/>
</dbReference>
<dbReference type="PANTHER" id="PTHR43235:SF1">
    <property type="entry name" value="GLUTAMINE AMIDOTRANSFERASE PB2B2.05-RELATED"/>
    <property type="match status" value="1"/>
</dbReference>
<dbReference type="Pfam" id="PF07722">
    <property type="entry name" value="Peptidase_C26"/>
    <property type="match status" value="1"/>
</dbReference>
<dbReference type="PROSITE" id="PS51273">
    <property type="entry name" value="GATASE_TYPE_1"/>
    <property type="match status" value="1"/>
</dbReference>
<protein>
    <submittedName>
        <fullName evidence="1">Gamma-glutamyl-gamma-aminobutyrate hydrolase family protein</fullName>
    </submittedName>
</protein>
<feature type="non-terminal residue" evidence="1">
    <location>
        <position position="198"/>
    </location>
</feature>
<evidence type="ECO:0000313" key="2">
    <source>
        <dbReference type="Proteomes" id="UP000523795"/>
    </source>
</evidence>
<dbReference type="GO" id="GO:0016787">
    <property type="term" value="F:hydrolase activity"/>
    <property type="evidence" value="ECO:0007669"/>
    <property type="project" value="UniProtKB-KW"/>
</dbReference>
<evidence type="ECO:0000313" key="1">
    <source>
        <dbReference type="EMBL" id="NKX51220.1"/>
    </source>
</evidence>
<accession>A0ABX1JPH5</accession>
<dbReference type="Proteomes" id="UP000523795">
    <property type="component" value="Unassembled WGS sequence"/>
</dbReference>
<organism evidence="1 2">
    <name type="scientific">Arthrobacter deserti</name>
    <dbReference type="NCBI Taxonomy" id="1742687"/>
    <lineage>
        <taxon>Bacteria</taxon>
        <taxon>Bacillati</taxon>
        <taxon>Actinomycetota</taxon>
        <taxon>Actinomycetes</taxon>
        <taxon>Micrococcales</taxon>
        <taxon>Micrococcaceae</taxon>
        <taxon>Arthrobacter</taxon>
    </lineage>
</organism>
<dbReference type="Gene3D" id="3.40.50.880">
    <property type="match status" value="1"/>
</dbReference>
<dbReference type="EMBL" id="JAAZSR010000191">
    <property type="protein sequence ID" value="NKX51220.1"/>
    <property type="molecule type" value="Genomic_DNA"/>
</dbReference>
<sequence length="198" mass="20999">MSSSVPLILVVADRKSASAGAWANIPNDALPHTYIAAVEQAGGVPVLLPPTEMLLENAERLLELADGVFLAGGRDLDAALYGRENHPLNDKPLRIRDDLEIALARGARDRGMPVLGACRGMQVLNVAFGGTLEQHLGDRLDMTPHRDVVGQFTSHPVTVVPGTRLASVLGPRSFPIAAHHHQAVETLGQGLIATAHAE</sequence>
<keyword evidence="1" id="KW-0378">Hydrolase</keyword>